<dbReference type="SUPFAM" id="SSF52096">
    <property type="entry name" value="ClpP/crotonase"/>
    <property type="match status" value="1"/>
</dbReference>
<reference evidence="3 4" key="1">
    <citation type="journal article" date="2015" name="Microbiome">
        <title>Genomic resolution of linkages in carbon, nitrogen, and sulfur cycling among widespread estuary sediment bacteria.</title>
        <authorList>
            <person name="Baker B.J."/>
            <person name="Lazar C.S."/>
            <person name="Teske A.P."/>
            <person name="Dick G.J."/>
        </authorList>
    </citation>
    <scope>NUCLEOTIDE SEQUENCE [LARGE SCALE GENOMIC DNA]</scope>
    <source>
        <strain evidence="3">DG_24</strain>
    </source>
</reference>
<protein>
    <recommendedName>
        <fullName evidence="5">Enoyl-CoA hydratase</fullName>
    </recommendedName>
</protein>
<dbReference type="PATRIC" id="fig|1703770.3.peg.2080"/>
<dbReference type="Proteomes" id="UP000052008">
    <property type="component" value="Unassembled WGS sequence"/>
</dbReference>
<dbReference type="CDD" id="cd06558">
    <property type="entry name" value="crotonase-like"/>
    <property type="match status" value="1"/>
</dbReference>
<proteinExistence type="inferred from homology"/>
<dbReference type="InterPro" id="IPR001753">
    <property type="entry name" value="Enoyl-CoA_hydra/iso"/>
</dbReference>
<dbReference type="InterPro" id="IPR018376">
    <property type="entry name" value="Enoyl-CoA_hyd/isom_CS"/>
</dbReference>
<dbReference type="Pfam" id="PF00378">
    <property type="entry name" value="ECH_1"/>
    <property type="match status" value="1"/>
</dbReference>
<dbReference type="PANTHER" id="PTHR42964:SF1">
    <property type="entry name" value="POLYKETIDE BIOSYNTHESIS ENOYL-COA HYDRATASE PKSH-RELATED"/>
    <property type="match status" value="1"/>
</dbReference>
<dbReference type="InterPro" id="IPR029045">
    <property type="entry name" value="ClpP/crotonase-like_dom_sf"/>
</dbReference>
<accession>A0A0S7WVQ1</accession>
<dbReference type="PANTHER" id="PTHR42964">
    <property type="entry name" value="ENOYL-COA HYDRATASE"/>
    <property type="match status" value="1"/>
</dbReference>
<comment type="similarity">
    <text evidence="1 2">Belongs to the enoyl-CoA hydratase/isomerase family.</text>
</comment>
<comment type="caution">
    <text evidence="3">The sequence shown here is derived from an EMBL/GenBank/DDBJ whole genome shotgun (WGS) entry which is preliminary data.</text>
</comment>
<name>A0A0S7WVQ1_UNCT6</name>
<dbReference type="STRING" id="1703770.AMJ39_01380"/>
<dbReference type="Gene3D" id="3.90.226.10">
    <property type="entry name" value="2-enoyl-CoA Hydratase, Chain A, domain 1"/>
    <property type="match status" value="1"/>
</dbReference>
<sequence>MQDYTTIRCDVGDRVGRILLNRPEIHNAFNDVMITELLEVLSRLASDEDVRVVVLTGSGKSFCAGADLHWMKAVKDYSYDENVADALELSKLLYAIYSLPKPTIARVNGAAIGGGTGFVSTCDMAIAAETAKFSFSEVKIGVVPACISPYVVRKVGEGTCREFFLTGKRLTAAEVEQAGLVNRVVPVEQLDAAVDDLIKELLSSGPHALGVCKDLLENVPSMSLEDAQLYTAKILATLRMGDEGQEGMSAYFDKRKPQWASPQQPAD</sequence>
<dbReference type="EMBL" id="LIZS01000005">
    <property type="protein sequence ID" value="KPJ54228.1"/>
    <property type="molecule type" value="Genomic_DNA"/>
</dbReference>
<gene>
    <name evidence="3" type="ORF">AMJ39_01380</name>
</gene>
<evidence type="ECO:0000313" key="3">
    <source>
        <dbReference type="EMBL" id="KPJ54228.1"/>
    </source>
</evidence>
<evidence type="ECO:0000256" key="1">
    <source>
        <dbReference type="ARBA" id="ARBA00005254"/>
    </source>
</evidence>
<dbReference type="GO" id="GO:0003824">
    <property type="term" value="F:catalytic activity"/>
    <property type="evidence" value="ECO:0007669"/>
    <property type="project" value="InterPro"/>
</dbReference>
<dbReference type="InterPro" id="IPR014748">
    <property type="entry name" value="Enoyl-CoA_hydra_C"/>
</dbReference>
<evidence type="ECO:0000313" key="4">
    <source>
        <dbReference type="Proteomes" id="UP000052008"/>
    </source>
</evidence>
<evidence type="ECO:0000256" key="2">
    <source>
        <dbReference type="RuleBase" id="RU003707"/>
    </source>
</evidence>
<organism evidence="3 4">
    <name type="scientific">candidate division TA06 bacterium DG_24</name>
    <dbReference type="NCBI Taxonomy" id="1703770"/>
    <lineage>
        <taxon>Bacteria</taxon>
        <taxon>Bacteria division TA06</taxon>
    </lineage>
</organism>
<evidence type="ECO:0008006" key="5">
    <source>
        <dbReference type="Google" id="ProtNLM"/>
    </source>
</evidence>
<dbReference type="AlphaFoldDB" id="A0A0S7WVQ1"/>
<dbReference type="InterPro" id="IPR051683">
    <property type="entry name" value="Enoyl-CoA_Hydratase/Isomerase"/>
</dbReference>
<dbReference type="Gene3D" id="1.10.12.10">
    <property type="entry name" value="Lyase 2-enoyl-coa Hydratase, Chain A, domain 2"/>
    <property type="match status" value="1"/>
</dbReference>
<dbReference type="PROSITE" id="PS00166">
    <property type="entry name" value="ENOYL_COA_HYDRATASE"/>
    <property type="match status" value="1"/>
</dbReference>